<keyword evidence="2" id="KW-0378">Hydrolase</keyword>
<evidence type="ECO:0000259" key="1">
    <source>
        <dbReference type="Pfam" id="PF00149"/>
    </source>
</evidence>
<name>K7RFP4_9CAUD</name>
<dbReference type="GeneID" id="14181811"/>
<dbReference type="Gene3D" id="3.60.21.10">
    <property type="match status" value="1"/>
</dbReference>
<dbReference type="GO" id="GO:0016787">
    <property type="term" value="F:hydrolase activity"/>
    <property type="evidence" value="ECO:0007669"/>
    <property type="project" value="InterPro"/>
</dbReference>
<reference evidence="2 3" key="1">
    <citation type="journal article" date="2012" name="J. Virol.">
        <title>Genome Sequence of Temperate Vibrio parahaemolyticus Bacteriophage vB_VpaS_MAR10.</title>
        <authorList>
            <person name="Alanis Villa A."/>
            <person name="Kropinski A.M."/>
            <person name="Abbasifar R."/>
            <person name="Abbasifar A."/>
            <person name="Griffiths M.W."/>
        </authorList>
    </citation>
    <scope>NUCLEOTIDE SEQUENCE [LARGE SCALE GENOMIC DNA]</scope>
</reference>
<organism evidence="2 3">
    <name type="scientific">Vibrio phage vB_VpaS_MAR10</name>
    <dbReference type="NCBI Taxonomy" id="1229755"/>
    <lineage>
        <taxon>Viruses</taxon>
        <taxon>Duplodnaviria</taxon>
        <taxon>Heunggongvirae</taxon>
        <taxon>Uroviricota</taxon>
        <taxon>Caudoviricetes</taxon>
        <taxon>Mardecavirus</taxon>
        <taxon>Mardecavirus MAR10</taxon>
    </lineage>
</organism>
<dbReference type="InterPro" id="IPR004843">
    <property type="entry name" value="Calcineurin-like_PHP"/>
</dbReference>
<feature type="domain" description="Calcineurin-like phosphoesterase" evidence="1">
    <location>
        <begin position="3"/>
        <end position="101"/>
    </location>
</feature>
<evidence type="ECO:0000313" key="2">
    <source>
        <dbReference type="EMBL" id="AFV81312.1"/>
    </source>
</evidence>
<dbReference type="Pfam" id="PF00149">
    <property type="entry name" value="Metallophos"/>
    <property type="match status" value="1"/>
</dbReference>
<dbReference type="RefSeq" id="YP_007111926.1">
    <property type="nucleotide sequence ID" value="NC_019713.1"/>
</dbReference>
<keyword evidence="3" id="KW-1185">Reference proteome</keyword>
<dbReference type="InterPro" id="IPR029052">
    <property type="entry name" value="Metallo-depent_PP-like"/>
</dbReference>
<keyword evidence="2" id="KW-0540">Nuclease</keyword>
<protein>
    <submittedName>
        <fullName evidence="2">Putative recombination endonuclease</fullName>
    </submittedName>
</protein>
<accession>K7RFP4</accession>
<dbReference type="GO" id="GO:0004519">
    <property type="term" value="F:endonuclease activity"/>
    <property type="evidence" value="ECO:0007669"/>
    <property type="project" value="UniProtKB-KW"/>
</dbReference>
<proteinExistence type="predicted"/>
<evidence type="ECO:0000313" key="3">
    <source>
        <dbReference type="Proteomes" id="UP000009398"/>
    </source>
</evidence>
<dbReference type="KEGG" id="vg:14181811"/>
<dbReference type="OrthoDB" id="3083at10239"/>
<dbReference type="EMBL" id="JX556418">
    <property type="protein sequence ID" value="AFV81312.1"/>
    <property type="molecule type" value="Genomic_DNA"/>
</dbReference>
<gene>
    <name evidence="2" type="ORF">MAR10_078</name>
</gene>
<dbReference type="SUPFAM" id="SSF56300">
    <property type="entry name" value="Metallo-dependent phosphatases"/>
    <property type="match status" value="1"/>
</dbReference>
<dbReference type="Proteomes" id="UP000009398">
    <property type="component" value="Segment"/>
</dbReference>
<keyword evidence="2" id="KW-0255">Endonuclease</keyword>
<sequence length="331" mass="37906">MNRLICADTHFTPKPLDEYRWGLFEYLKKWCVKYEVDELWILGDMTDAKEGHNAEFVNRLVNCISELAEVVPVYILRGNHDYAVSHCAFFEFLRKLPNVYWIDRPTTVYGVRCFPHSKNPAEDWKTLLDDLDEYDYAFFHQCFVGSKSSLGHILEGTDLDLTKLKHCKVYAGDIHLPQTVRGIEYVGSPYPTTYGDRFLGRCLLETPEGRIQLHYPTIQKCTLVVGSVPEIYEAHLYPGDQVKIRYKISKKDRAEWTNIKNTIKAACDDLGVVLGGVELITDVVEKVEPKESSSEVLKASESSILKQFAVKEDLPDDYLNTGLIILREGEL</sequence>
<dbReference type="CDD" id="cd00838">
    <property type="entry name" value="MPP_superfamily"/>
    <property type="match status" value="1"/>
</dbReference>